<feature type="region of interest" description="Disordered" evidence="4">
    <location>
        <begin position="1"/>
        <end position="29"/>
    </location>
</feature>
<feature type="compositionally biased region" description="Basic and acidic residues" evidence="4">
    <location>
        <begin position="13"/>
        <end position="26"/>
    </location>
</feature>
<keyword evidence="3" id="KW-0539">Nucleus</keyword>
<dbReference type="InterPro" id="IPR001138">
    <property type="entry name" value="Zn2Cys6_DnaBD"/>
</dbReference>
<proteinExistence type="inferred from homology"/>
<dbReference type="SUPFAM" id="SSF53474">
    <property type="entry name" value="alpha/beta-Hydrolases"/>
    <property type="match status" value="1"/>
</dbReference>
<evidence type="ECO:0000256" key="1">
    <source>
        <dbReference type="ARBA" id="ARBA00005964"/>
    </source>
</evidence>
<dbReference type="SUPFAM" id="SSF57701">
    <property type="entry name" value="Zn2/Cys6 DNA-binding domain"/>
    <property type="match status" value="1"/>
</dbReference>
<dbReference type="VEuPathDB" id="FungiDB:F4678DRAFT_443423"/>
<dbReference type="Gene3D" id="3.40.50.1820">
    <property type="entry name" value="alpha/beta hydrolase"/>
    <property type="match status" value="2"/>
</dbReference>
<dbReference type="GO" id="GO:0000981">
    <property type="term" value="F:DNA-binding transcription factor activity, RNA polymerase II-specific"/>
    <property type="evidence" value="ECO:0007669"/>
    <property type="project" value="InterPro"/>
</dbReference>
<dbReference type="PANTHER" id="PTHR43918">
    <property type="entry name" value="ACETYLCHOLINESTERASE"/>
    <property type="match status" value="1"/>
</dbReference>
<dbReference type="EMBL" id="JANPWZ010001988">
    <property type="protein sequence ID" value="KAJ3561896.1"/>
    <property type="molecule type" value="Genomic_DNA"/>
</dbReference>
<protein>
    <recommendedName>
        <fullName evidence="5">Zn(2)-C6 fungal-type domain-containing protein</fullName>
    </recommendedName>
</protein>
<name>A0A9W8N824_9PEZI</name>
<dbReference type="InterPro" id="IPR019826">
    <property type="entry name" value="Carboxylesterase_B_AS"/>
</dbReference>
<dbReference type="GO" id="GO:0008270">
    <property type="term" value="F:zinc ion binding"/>
    <property type="evidence" value="ECO:0007669"/>
    <property type="project" value="InterPro"/>
</dbReference>
<dbReference type="Gene3D" id="4.10.240.10">
    <property type="entry name" value="Zn(2)-C6 fungal-type DNA-binding domain"/>
    <property type="match status" value="1"/>
</dbReference>
<dbReference type="PANTHER" id="PTHR43918:SF4">
    <property type="entry name" value="CARBOXYLIC ESTER HYDROLASE"/>
    <property type="match status" value="1"/>
</dbReference>
<evidence type="ECO:0000259" key="5">
    <source>
        <dbReference type="PROSITE" id="PS50048"/>
    </source>
</evidence>
<dbReference type="Pfam" id="PF00135">
    <property type="entry name" value="COesterase"/>
    <property type="match status" value="2"/>
</dbReference>
<comment type="caution">
    <text evidence="6">The sequence shown here is derived from an EMBL/GenBank/DDBJ whole genome shotgun (WGS) entry which is preliminary data.</text>
</comment>
<dbReference type="VEuPathDB" id="FungiDB:F4678DRAFT_359604"/>
<dbReference type="Proteomes" id="UP001148614">
    <property type="component" value="Unassembled WGS sequence"/>
</dbReference>
<dbReference type="InterPro" id="IPR036864">
    <property type="entry name" value="Zn2-C6_fun-type_DNA-bd_sf"/>
</dbReference>
<keyword evidence="7" id="KW-1185">Reference proteome</keyword>
<reference evidence="6" key="1">
    <citation type="submission" date="2022-07" db="EMBL/GenBank/DDBJ databases">
        <title>Genome Sequence of Xylaria arbuscula.</title>
        <authorList>
            <person name="Buettner E."/>
        </authorList>
    </citation>
    <scope>NUCLEOTIDE SEQUENCE</scope>
    <source>
        <strain evidence="6">VT107</strain>
    </source>
</reference>
<dbReference type="Pfam" id="PF00172">
    <property type="entry name" value="Zn_clus"/>
    <property type="match status" value="1"/>
</dbReference>
<evidence type="ECO:0000256" key="3">
    <source>
        <dbReference type="ARBA" id="ARBA00023242"/>
    </source>
</evidence>
<dbReference type="InterPro" id="IPR002018">
    <property type="entry name" value="CarbesteraseB"/>
</dbReference>
<evidence type="ECO:0000256" key="4">
    <source>
        <dbReference type="SAM" id="MobiDB-lite"/>
    </source>
</evidence>
<dbReference type="InterPro" id="IPR019819">
    <property type="entry name" value="Carboxylesterase_B_CS"/>
</dbReference>
<evidence type="ECO:0000313" key="7">
    <source>
        <dbReference type="Proteomes" id="UP001148614"/>
    </source>
</evidence>
<dbReference type="PROSITE" id="PS50048">
    <property type="entry name" value="ZN2_CY6_FUNGAL_2"/>
    <property type="match status" value="1"/>
</dbReference>
<evidence type="ECO:0000313" key="6">
    <source>
        <dbReference type="EMBL" id="KAJ3561896.1"/>
    </source>
</evidence>
<comment type="similarity">
    <text evidence="1">Belongs to the type-B carboxylesterase/lipase family.</text>
</comment>
<dbReference type="AlphaFoldDB" id="A0A9W8N824"/>
<feature type="domain" description="Zn(2)-C6 fungal-type" evidence="5">
    <location>
        <begin position="38"/>
        <end position="68"/>
    </location>
</feature>
<dbReference type="SMART" id="SM00066">
    <property type="entry name" value="GAL4"/>
    <property type="match status" value="1"/>
</dbReference>
<dbReference type="GO" id="GO:0005886">
    <property type="term" value="C:plasma membrane"/>
    <property type="evidence" value="ECO:0007669"/>
    <property type="project" value="TreeGrafter"/>
</dbReference>
<dbReference type="GO" id="GO:0003990">
    <property type="term" value="F:acetylcholinesterase activity"/>
    <property type="evidence" value="ECO:0007669"/>
    <property type="project" value="TreeGrafter"/>
</dbReference>
<dbReference type="PROSITE" id="PS00941">
    <property type="entry name" value="CARBOXYLESTERASE_B_2"/>
    <property type="match status" value="1"/>
</dbReference>
<dbReference type="InterPro" id="IPR029058">
    <property type="entry name" value="AB_hydrolase_fold"/>
</dbReference>
<evidence type="ECO:0000256" key="2">
    <source>
        <dbReference type="ARBA" id="ARBA00022801"/>
    </source>
</evidence>
<dbReference type="GO" id="GO:0006581">
    <property type="term" value="P:acetylcholine catabolic process"/>
    <property type="evidence" value="ECO:0007669"/>
    <property type="project" value="TreeGrafter"/>
</dbReference>
<dbReference type="InterPro" id="IPR050654">
    <property type="entry name" value="AChE-related_enzymes"/>
</dbReference>
<dbReference type="GO" id="GO:0019695">
    <property type="term" value="P:choline metabolic process"/>
    <property type="evidence" value="ECO:0007669"/>
    <property type="project" value="TreeGrafter"/>
</dbReference>
<dbReference type="PROSITE" id="PS00122">
    <property type="entry name" value="CARBOXYLESTERASE_B_1"/>
    <property type="match status" value="1"/>
</dbReference>
<accession>A0A9W8N824</accession>
<gene>
    <name evidence="6" type="ORF">NPX13_g8769</name>
</gene>
<sequence length="847" mass="93570">MQEIRKQVSTVSEKAEAEAEAHIDPVRKRKAHKKSRHGCANCKIRGVKCDEAKPSCRRCDGFNVVCCYGSKFAPDSLLAKQSFQVHMKTTSQSVVQSPPAPLPISGSTNSLETYQLVAQDISLIERFQRYTVWTLGTRTTNHVYAAKILPLAFTNPLLMHVVLAMAEMHDLAMDAFGGNRRSYSLTYHWSNAVSSMRQYLHKSIPPSERDVLWISANMISLSYLAYNHIDERSPEDAWPLCPPSPSDLSWFTICDGQKVIAQLTNPMREDSAFCLPATEMCIISTWVSSLGMGETEAKERSTRWLPNGFEGFFGVSRSYRPPSYTESSDYNTGDAEGGCQYGQGGDINNDRTPMTNNININPYSRAVNAAVEVLELDLDQGNFLIHVCFARALDAPFREMLIQKDKKALLLLLYWEAAVFAPRARKLTAGPIEATQYAPACLQQSSPGQKTIYTEYMQQFLINGNASEDCLYVNIYTPLNPTSENLPVLIYIPGGGFTSGGSNSLYKIPDKWVEKTQSHIVVVMQYRLNIFGYPNSRVFSLNSGLLDQRLVVEWTRENIAGFGGDPERMTLWGQSAGAISVHYYLYSYADNPVVHAFIADSGGPSSTPESLTDYTHSNFTEIAGLVGCGELDSAGEFECMQNVDGSLLEQTLSNNSATVNLSFRPKADGVTMFSNYTERISKGLVSKLPLLTGSNTNEGAGFGTFDPDGLSPGQYELGLAAITCPVSSEAELRAQYNYTTYLYEYGGNFSNVSPRPWIGASHSAELPLVFGTHYEYRGNSTDFEWDVSEAMQNLWLSFATDPLAGPSSGDLSWPKYLGADSDTLVHLATDDQVVQFRLGSTVTKLCT</sequence>
<dbReference type="CDD" id="cd00067">
    <property type="entry name" value="GAL4"/>
    <property type="match status" value="1"/>
</dbReference>
<organism evidence="6 7">
    <name type="scientific">Xylaria arbuscula</name>
    <dbReference type="NCBI Taxonomy" id="114810"/>
    <lineage>
        <taxon>Eukaryota</taxon>
        <taxon>Fungi</taxon>
        <taxon>Dikarya</taxon>
        <taxon>Ascomycota</taxon>
        <taxon>Pezizomycotina</taxon>
        <taxon>Sordariomycetes</taxon>
        <taxon>Xylariomycetidae</taxon>
        <taxon>Xylariales</taxon>
        <taxon>Xylariaceae</taxon>
        <taxon>Xylaria</taxon>
    </lineage>
</organism>
<keyword evidence="2" id="KW-0378">Hydrolase</keyword>